<protein>
    <submittedName>
        <fullName evidence="1">Hypothetical conserved protein</fullName>
    </submittedName>
</protein>
<evidence type="ECO:0000313" key="2">
    <source>
        <dbReference type="Proteomes" id="UP000000822"/>
    </source>
</evidence>
<dbReference type="Proteomes" id="UP000000822">
    <property type="component" value="Chromosome"/>
</dbReference>
<proteinExistence type="predicted"/>
<dbReference type="EMBL" id="BA000028">
    <property type="protein sequence ID" value="BAC12168.1"/>
    <property type="molecule type" value="Genomic_DNA"/>
</dbReference>
<dbReference type="KEGG" id="oih:OB0212"/>
<keyword evidence="2" id="KW-1185">Reference proteome</keyword>
<evidence type="ECO:0000313" key="1">
    <source>
        <dbReference type="EMBL" id="BAC12168.1"/>
    </source>
</evidence>
<dbReference type="eggNOG" id="ENOG5030A9M">
    <property type="taxonomic scope" value="Bacteria"/>
</dbReference>
<gene>
    <name evidence="1" type="ordered locus">OB0212</name>
</gene>
<organism evidence="1 2">
    <name type="scientific">Oceanobacillus iheyensis (strain DSM 14371 / CIP 107618 / JCM 11309 / KCTC 3954 / HTE831)</name>
    <dbReference type="NCBI Taxonomy" id="221109"/>
    <lineage>
        <taxon>Bacteria</taxon>
        <taxon>Bacillati</taxon>
        <taxon>Bacillota</taxon>
        <taxon>Bacilli</taxon>
        <taxon>Bacillales</taxon>
        <taxon>Bacillaceae</taxon>
        <taxon>Oceanobacillus</taxon>
    </lineage>
</organism>
<name>Q8ETP6_OCEIH</name>
<reference evidence="1 2" key="2">
    <citation type="journal article" date="2002" name="Nucleic Acids Res.">
        <title>Genome sequence of Oceanobacillus iheyensis isolated from the Iheya Ridge and its unexpected adaptive capabilities to extreme environments.</title>
        <authorList>
            <person name="Takami H."/>
            <person name="Takaki Y."/>
            <person name="Uchiyama I."/>
        </authorList>
    </citation>
    <scope>NUCLEOTIDE SEQUENCE [LARGE SCALE GENOMIC DNA]</scope>
    <source>
        <strain evidence="2">DSM 14371 / CIP 107618 / JCM 11309 / KCTC 3954 / HTE831</strain>
    </source>
</reference>
<dbReference type="AlphaFoldDB" id="Q8ETP6"/>
<dbReference type="STRING" id="221109.gene:10732409"/>
<sequence length="94" mass="11459">MYEYTLRMRSYYLTRVDKEYDMHLQAWLNHQVKAKRTKGSSKNPKQEYVYKGFGDFFNYEKRLEKVDISHKDVTTEQKKMAVVAERVNKREEVQ</sequence>
<dbReference type="HOGENOM" id="CLU_160625_2_0_9"/>
<reference evidence="1 2" key="1">
    <citation type="journal article" date="2001" name="FEMS Microbiol. Lett.">
        <title>Oceanobacillus iheyensis gen. nov., sp. nov., a deep-sea extremely halotolerant and alkaliphilic species isolated from a depth of 1050 m on the Iheya Ridge.</title>
        <authorList>
            <person name="Lu J."/>
            <person name="Nogi Y."/>
            <person name="Takami H."/>
        </authorList>
    </citation>
    <scope>NUCLEOTIDE SEQUENCE [LARGE SCALE GENOMIC DNA]</scope>
    <source>
        <strain evidence="2">DSM 14371 / CIP 107618 / JCM 11309 / KCTC 3954 / HTE831</strain>
    </source>
</reference>
<accession>Q8ETP6</accession>